<evidence type="ECO:0000256" key="5">
    <source>
        <dbReference type="ARBA" id="ARBA00022723"/>
    </source>
</evidence>
<dbReference type="PANTHER" id="PTHR22950">
    <property type="entry name" value="AMINO ACID TRANSPORTER"/>
    <property type="match status" value="1"/>
</dbReference>
<dbReference type="InterPro" id="IPR013057">
    <property type="entry name" value="AA_transpt_TM"/>
</dbReference>
<dbReference type="GO" id="GO:0015179">
    <property type="term" value="F:L-amino acid transmembrane transporter activity"/>
    <property type="evidence" value="ECO:0007669"/>
    <property type="project" value="TreeGrafter"/>
</dbReference>
<sequence length="611" mass="67631">MAHDRILPETRSHDAIPDHQVPASVFVPYIPGNDQEAGKQSSLVTIAEDSGEFGLGHAAHPAGCGTRSRLQFRPFALITDVGSLLCGLKTSPLDFPKPAFLKVTSIVMIRMLLPASVVAYSNALISCWTRLLKMGISGFYPSRKGVCATNLLSHSRVTALYKIVQSRQLGTRSLVGAAPFSVWNTIMGSSLLVMPWGLEKAGLLTGMFLNVAMGGLCLYTTYRILQVHQMHGANNPDGEVADLCKILLGRSAEMVTKVISLVVLLGANIVYWVLMSNFLYYSVDYVHAQITGVDLSIVPINETVPPSVLCLRHFPADNTTQVLNDGLPNSTYENLWNLHTTVPLFLVLIIVPLVNFKSATFFTKFNSLGTLSAMYLLIFVFVKSAQWGININFSDVTDINYAPQFLPSFPALSGMLALSFFIHNIIITIMRNNRHHKNNGRDLSIAYLLVTVTYALVGTVFYICFPLTKSCIEDNLLNNFQSWDPMTAVARVFLFFQLVTVYPLLTYMLRVQMFTTLLRSTYPGFYHVLLLNTAIIIVCVMFAIFLPHIGTIIRFTGALSGLVYVFTLPSLLHLASQRKFGKQSWLSILLHIAIIIIGGGNLLAQFFVQDL</sequence>
<feature type="domain" description="Amino acid transporter transmembrane" evidence="16">
    <location>
        <begin position="342"/>
        <end position="599"/>
    </location>
</feature>
<protein>
    <recommendedName>
        <fullName evidence="16">Amino acid transporter transmembrane domain-containing protein</fullName>
    </recommendedName>
</protein>
<evidence type="ECO:0000256" key="15">
    <source>
        <dbReference type="SAM" id="Phobius"/>
    </source>
</evidence>
<evidence type="ECO:0000256" key="14">
    <source>
        <dbReference type="ARBA" id="ARBA00038442"/>
    </source>
</evidence>
<evidence type="ECO:0000256" key="8">
    <source>
        <dbReference type="ARBA" id="ARBA00022989"/>
    </source>
</evidence>
<comment type="subcellular location">
    <subcellularLocation>
        <location evidence="1">Late endosome membrane</location>
        <topology evidence="1">Multi-pass membrane protein</topology>
    </subcellularLocation>
    <subcellularLocation>
        <location evidence="2">Lysosome membrane</location>
        <topology evidence="2">Multi-pass membrane protein</topology>
    </subcellularLocation>
</comment>
<evidence type="ECO:0000256" key="13">
    <source>
        <dbReference type="ARBA" id="ARBA00023228"/>
    </source>
</evidence>
<feature type="transmembrane region" description="Helical" evidence="15">
    <location>
        <begin position="174"/>
        <end position="196"/>
    </location>
</feature>
<evidence type="ECO:0000256" key="10">
    <source>
        <dbReference type="ARBA" id="ARBA00023136"/>
    </source>
</evidence>
<keyword evidence="4 15" id="KW-0812">Transmembrane</keyword>
<keyword evidence="11" id="KW-1015">Disulfide bond</keyword>
<keyword evidence="7" id="KW-0029">Amino-acid transport</keyword>
<evidence type="ECO:0000256" key="2">
    <source>
        <dbReference type="ARBA" id="ARBA00004155"/>
    </source>
</evidence>
<evidence type="ECO:0000313" key="17">
    <source>
        <dbReference type="EMBL" id="CAD7392682.1"/>
    </source>
</evidence>
<keyword evidence="3" id="KW-0813">Transport</keyword>
<evidence type="ECO:0000256" key="12">
    <source>
        <dbReference type="ARBA" id="ARBA00023180"/>
    </source>
</evidence>
<keyword evidence="13" id="KW-0458">Lysosome</keyword>
<dbReference type="GO" id="GO:0031902">
    <property type="term" value="C:late endosome membrane"/>
    <property type="evidence" value="ECO:0007669"/>
    <property type="project" value="UniProtKB-SubCell"/>
</dbReference>
<dbReference type="Pfam" id="PF01490">
    <property type="entry name" value="Aa_trans"/>
    <property type="match status" value="2"/>
</dbReference>
<dbReference type="GO" id="GO:0005765">
    <property type="term" value="C:lysosomal membrane"/>
    <property type="evidence" value="ECO:0007669"/>
    <property type="project" value="UniProtKB-SubCell"/>
</dbReference>
<dbReference type="GO" id="GO:0046872">
    <property type="term" value="F:metal ion binding"/>
    <property type="evidence" value="ECO:0007669"/>
    <property type="project" value="UniProtKB-KW"/>
</dbReference>
<feature type="transmembrane region" description="Helical" evidence="15">
    <location>
        <begin position="488"/>
        <end position="505"/>
    </location>
</feature>
<reference evidence="17" key="1">
    <citation type="submission" date="2020-11" db="EMBL/GenBank/DDBJ databases">
        <authorList>
            <person name="Tran Van P."/>
        </authorList>
    </citation>
    <scope>NUCLEOTIDE SEQUENCE</scope>
</reference>
<feature type="transmembrane region" description="Helical" evidence="15">
    <location>
        <begin position="525"/>
        <end position="546"/>
    </location>
</feature>
<evidence type="ECO:0000259" key="16">
    <source>
        <dbReference type="Pfam" id="PF01490"/>
    </source>
</evidence>
<keyword evidence="8 15" id="KW-1133">Transmembrane helix</keyword>
<feature type="transmembrane region" description="Helical" evidence="15">
    <location>
        <begin position="443"/>
        <end position="468"/>
    </location>
</feature>
<feature type="transmembrane region" description="Helical" evidence="15">
    <location>
        <begin position="584"/>
        <end position="608"/>
    </location>
</feature>
<comment type="similarity">
    <text evidence="14">Belongs to the amino acid/polyamine transporter 2 family. SLC38A9 subfamily.</text>
</comment>
<evidence type="ECO:0000256" key="3">
    <source>
        <dbReference type="ARBA" id="ARBA00022448"/>
    </source>
</evidence>
<evidence type="ECO:0000256" key="6">
    <source>
        <dbReference type="ARBA" id="ARBA00022753"/>
    </source>
</evidence>
<evidence type="ECO:0000256" key="4">
    <source>
        <dbReference type="ARBA" id="ARBA00022692"/>
    </source>
</evidence>
<feature type="transmembrane region" description="Helical" evidence="15">
    <location>
        <begin position="336"/>
        <end position="356"/>
    </location>
</feature>
<organism evidence="17">
    <name type="scientific">Timema cristinae</name>
    <name type="common">Walking stick</name>
    <dbReference type="NCBI Taxonomy" id="61476"/>
    <lineage>
        <taxon>Eukaryota</taxon>
        <taxon>Metazoa</taxon>
        <taxon>Ecdysozoa</taxon>
        <taxon>Arthropoda</taxon>
        <taxon>Hexapoda</taxon>
        <taxon>Insecta</taxon>
        <taxon>Pterygota</taxon>
        <taxon>Neoptera</taxon>
        <taxon>Polyneoptera</taxon>
        <taxon>Phasmatodea</taxon>
        <taxon>Timematodea</taxon>
        <taxon>Timematoidea</taxon>
        <taxon>Timematidae</taxon>
        <taxon>Timema</taxon>
    </lineage>
</organism>
<feature type="transmembrane region" description="Helical" evidence="15">
    <location>
        <begin position="409"/>
        <end position="431"/>
    </location>
</feature>
<dbReference type="EMBL" id="OC316574">
    <property type="protein sequence ID" value="CAD7392682.1"/>
    <property type="molecule type" value="Genomic_DNA"/>
</dbReference>
<feature type="domain" description="Amino acid transporter transmembrane" evidence="16">
    <location>
        <begin position="178"/>
        <end position="288"/>
    </location>
</feature>
<name>A0A7R9GRV5_TIMCR</name>
<feature type="transmembrane region" description="Helical" evidence="15">
    <location>
        <begin position="99"/>
        <end position="125"/>
    </location>
</feature>
<gene>
    <name evidence="17" type="ORF">TCEB3V08_LOCUS694</name>
</gene>
<keyword evidence="5" id="KW-0479">Metal-binding</keyword>
<accession>A0A7R9GRV5</accession>
<feature type="transmembrane region" description="Helical" evidence="15">
    <location>
        <begin position="368"/>
        <end position="389"/>
    </location>
</feature>
<keyword evidence="12" id="KW-0325">Glycoprotein</keyword>
<keyword evidence="6" id="KW-0967">Endosome</keyword>
<keyword evidence="10 15" id="KW-0472">Membrane</keyword>
<evidence type="ECO:0000256" key="1">
    <source>
        <dbReference type="ARBA" id="ARBA00004107"/>
    </source>
</evidence>
<evidence type="ECO:0000256" key="7">
    <source>
        <dbReference type="ARBA" id="ARBA00022970"/>
    </source>
</evidence>
<dbReference type="AlphaFoldDB" id="A0A7R9GRV5"/>
<proteinExistence type="inferred from homology"/>
<feature type="transmembrane region" description="Helical" evidence="15">
    <location>
        <begin position="552"/>
        <end position="572"/>
    </location>
</feature>
<evidence type="ECO:0000256" key="11">
    <source>
        <dbReference type="ARBA" id="ARBA00023157"/>
    </source>
</evidence>
<dbReference type="PANTHER" id="PTHR22950:SF244">
    <property type="entry name" value="NEUTRAL AMINO ACID TRANSPORTER 9"/>
    <property type="match status" value="1"/>
</dbReference>
<keyword evidence="9" id="KW-0915">Sodium</keyword>
<feature type="transmembrane region" description="Helical" evidence="15">
    <location>
        <begin position="202"/>
        <end position="222"/>
    </location>
</feature>
<evidence type="ECO:0000256" key="9">
    <source>
        <dbReference type="ARBA" id="ARBA00023053"/>
    </source>
</evidence>
<feature type="transmembrane region" description="Helical" evidence="15">
    <location>
        <begin position="255"/>
        <end position="274"/>
    </location>
</feature>